<dbReference type="Proteomes" id="UP000612055">
    <property type="component" value="Unassembled WGS sequence"/>
</dbReference>
<dbReference type="GO" id="GO:0016020">
    <property type="term" value="C:membrane"/>
    <property type="evidence" value="ECO:0007669"/>
    <property type="project" value="UniProtKB-SubCell"/>
</dbReference>
<dbReference type="PROSITE" id="PS50865">
    <property type="entry name" value="ZF_MYND_2"/>
    <property type="match status" value="1"/>
</dbReference>
<protein>
    <recommendedName>
        <fullName evidence="15">phytol kinase</fullName>
        <ecNumber evidence="15">2.7.1.182</ecNumber>
    </recommendedName>
</protein>
<keyword evidence="12" id="KW-1133">Transmembrane helix</keyword>
<evidence type="ECO:0000256" key="13">
    <source>
        <dbReference type="ARBA" id="ARBA00023136"/>
    </source>
</evidence>
<evidence type="ECO:0000313" key="20">
    <source>
        <dbReference type="EMBL" id="KAG2498648.1"/>
    </source>
</evidence>
<evidence type="ECO:0000313" key="21">
    <source>
        <dbReference type="Proteomes" id="UP000612055"/>
    </source>
</evidence>
<feature type="region of interest" description="Disordered" evidence="18">
    <location>
        <begin position="543"/>
        <end position="591"/>
    </location>
</feature>
<keyword evidence="8 17" id="KW-0863">Zinc-finger</keyword>
<evidence type="ECO:0000256" key="7">
    <source>
        <dbReference type="ARBA" id="ARBA00022723"/>
    </source>
</evidence>
<evidence type="ECO:0000256" key="15">
    <source>
        <dbReference type="ARBA" id="ARBA00039024"/>
    </source>
</evidence>
<feature type="compositionally biased region" description="Gly residues" evidence="18">
    <location>
        <begin position="552"/>
        <end position="584"/>
    </location>
</feature>
<keyword evidence="11" id="KW-0809">Transit peptide</keyword>
<accession>A0A835Y9Q5</accession>
<dbReference type="GO" id="GO:0008270">
    <property type="term" value="F:zinc ion binding"/>
    <property type="evidence" value="ECO:0007669"/>
    <property type="project" value="UniProtKB-KW"/>
</dbReference>
<dbReference type="SUPFAM" id="SSF144232">
    <property type="entry name" value="HIT/MYND zinc finger-like"/>
    <property type="match status" value="1"/>
</dbReference>
<reference evidence="20" key="1">
    <citation type="journal article" date="2020" name="bioRxiv">
        <title>Comparative genomics of Chlamydomonas.</title>
        <authorList>
            <person name="Craig R.J."/>
            <person name="Hasan A.R."/>
            <person name="Ness R.W."/>
            <person name="Keightley P.D."/>
        </authorList>
    </citation>
    <scope>NUCLEOTIDE SEQUENCE</scope>
    <source>
        <strain evidence="20">CCAP 11/70</strain>
    </source>
</reference>
<dbReference type="InterPro" id="IPR002893">
    <property type="entry name" value="Znf_MYND"/>
</dbReference>
<comment type="similarity">
    <text evidence="2">Belongs to the polyprenol kinase family.</text>
</comment>
<evidence type="ECO:0000256" key="12">
    <source>
        <dbReference type="ARBA" id="ARBA00022989"/>
    </source>
</evidence>
<evidence type="ECO:0000256" key="10">
    <source>
        <dbReference type="ARBA" id="ARBA00022833"/>
    </source>
</evidence>
<evidence type="ECO:0000256" key="8">
    <source>
        <dbReference type="ARBA" id="ARBA00022771"/>
    </source>
</evidence>
<evidence type="ECO:0000256" key="14">
    <source>
        <dbReference type="ARBA" id="ARBA00024015"/>
    </source>
</evidence>
<dbReference type="OrthoDB" id="265717at2759"/>
<keyword evidence="21" id="KW-1185">Reference proteome</keyword>
<dbReference type="Gene3D" id="6.10.140.2220">
    <property type="match status" value="1"/>
</dbReference>
<comment type="catalytic activity">
    <reaction evidence="16">
        <text>phytol + CTP = phytyl phosphate + CDP + H(+)</text>
        <dbReference type="Rhea" id="RHEA:38055"/>
        <dbReference type="ChEBI" id="CHEBI:15378"/>
        <dbReference type="ChEBI" id="CHEBI:17327"/>
        <dbReference type="ChEBI" id="CHEBI:37563"/>
        <dbReference type="ChEBI" id="CHEBI:58069"/>
        <dbReference type="ChEBI" id="CHEBI:75483"/>
        <dbReference type="EC" id="2.7.1.182"/>
    </reaction>
</comment>
<dbReference type="EMBL" id="JAEHOE010000009">
    <property type="protein sequence ID" value="KAG2498648.1"/>
    <property type="molecule type" value="Genomic_DNA"/>
</dbReference>
<keyword evidence="13" id="KW-0472">Membrane</keyword>
<evidence type="ECO:0000256" key="18">
    <source>
        <dbReference type="SAM" id="MobiDB-lite"/>
    </source>
</evidence>
<feature type="domain" description="MYND-type" evidence="19">
    <location>
        <begin position="829"/>
        <end position="871"/>
    </location>
</feature>
<dbReference type="InterPro" id="IPR039606">
    <property type="entry name" value="Phytol/farnesol_kinase"/>
</dbReference>
<keyword evidence="4" id="KW-0934">Plastid</keyword>
<keyword evidence="3" id="KW-0150">Chloroplast</keyword>
<keyword evidence="10" id="KW-0862">Zinc</keyword>
<dbReference type="AlphaFoldDB" id="A0A835Y9Q5"/>
<evidence type="ECO:0000256" key="9">
    <source>
        <dbReference type="ARBA" id="ARBA00022777"/>
    </source>
</evidence>
<keyword evidence="7" id="KW-0479">Metal-binding</keyword>
<evidence type="ECO:0000256" key="3">
    <source>
        <dbReference type="ARBA" id="ARBA00022528"/>
    </source>
</evidence>
<dbReference type="EC" id="2.7.1.182" evidence="15"/>
<keyword evidence="6" id="KW-0812">Transmembrane</keyword>
<evidence type="ECO:0000256" key="6">
    <source>
        <dbReference type="ARBA" id="ARBA00022692"/>
    </source>
</evidence>
<evidence type="ECO:0000256" key="5">
    <source>
        <dbReference type="ARBA" id="ARBA00022679"/>
    </source>
</evidence>
<evidence type="ECO:0000256" key="11">
    <source>
        <dbReference type="ARBA" id="ARBA00022946"/>
    </source>
</evidence>
<evidence type="ECO:0000256" key="17">
    <source>
        <dbReference type="PROSITE-ProRule" id="PRU00134"/>
    </source>
</evidence>
<evidence type="ECO:0000256" key="2">
    <source>
        <dbReference type="ARBA" id="ARBA00010794"/>
    </source>
</evidence>
<dbReference type="GO" id="GO:0010276">
    <property type="term" value="F:phytol kinase activity"/>
    <property type="evidence" value="ECO:0007669"/>
    <property type="project" value="UniProtKB-EC"/>
</dbReference>
<organism evidence="20 21">
    <name type="scientific">Edaphochlamys debaryana</name>
    <dbReference type="NCBI Taxonomy" id="47281"/>
    <lineage>
        <taxon>Eukaryota</taxon>
        <taxon>Viridiplantae</taxon>
        <taxon>Chlorophyta</taxon>
        <taxon>core chlorophytes</taxon>
        <taxon>Chlorophyceae</taxon>
        <taxon>CS clade</taxon>
        <taxon>Chlamydomonadales</taxon>
        <taxon>Chlamydomonadales incertae sedis</taxon>
        <taxon>Edaphochlamys</taxon>
    </lineage>
</organism>
<dbReference type="PANTHER" id="PTHR32523">
    <property type="entry name" value="PHYTOL KINASE 1, CHLOROPLASTIC"/>
    <property type="match status" value="1"/>
</dbReference>
<gene>
    <name evidence="20" type="ORF">HYH03_003394</name>
</gene>
<dbReference type="PANTHER" id="PTHR32523:SF8">
    <property type="entry name" value="DOLICHOL KINASE"/>
    <property type="match status" value="1"/>
</dbReference>
<name>A0A835Y9Q5_9CHLO</name>
<dbReference type="GO" id="GO:0009507">
    <property type="term" value="C:chloroplast"/>
    <property type="evidence" value="ECO:0007669"/>
    <property type="project" value="UniProtKB-SubCell"/>
</dbReference>
<sequence length="876" mass="88607">MSAERIDAAYDHAETLLTYAKTDNQHLQAVLDREGTVKVLVGILAHTLRSQIHGPPSPDDPVAKRWRLGAAVAHVTCKMLVNNSSAHADQLATLLLRTEALHACAQQMAAAAELLRPYASIAPSAPSAAAAYSSAASASSSSASTSAVPSVALLALACGTLATAMAMLSGIADRARDGSPAVSAALASALASSSVMEHAGRLVLLMVQAVAAVPAGDTKRMEVVREAANAFSKAYSEVENVRVELRAVAARVSNTAAAGNEGNTQGQEASRDGIDLLGGVVTGRCARHAAVSLGLAVVASADGGPTYGLPPAAACTAFRDGLRDLRYCHRLRRVPYSPGWTSEVVADTWHLVGEAAEHVLPYMSKEDQRNLGKELSALLVTFFSASGSSCAAALPTPVALPLPPAPALLAAALRGGALPLLERLLRRACVDPAGPESRALGGAAEGARLSDYPGECLVGLLAYGDVRQAAALVTTLGKVLRAKGCRSHGEGKLEVDNTLGATTPALEFAVLGTAGLLAAFRGSHLVDLLRSLATADAICAGEGPASEASGGAAAGGSGGRGGGDGAGSSSTGGDGTSGSGGGGSDAHNTPCGSGPTAQLGWMVALGLPAWLPPLSYMLQACLLQMATQANNARIIAPTGKLVTVLVGFTEVVFALLELGYPAAPVDGRESGPSPAADTSEAAAWARAVLAEVAVGPVFWLAMKYLSRPADERGGLEDGELRRAATVEVLIVSHAWLAAGLIDVYAIKKLLAAARALQRSGQAGDNECRLLVADVVEKAEARLAAASGAGAGGEPAEASPAAAAGWVAVLPAFPGLPAAVVLPACAYPACASLAGDSEAGLKLQRCARCGLASYCCRECQTAHWRSGHKEACVAKGG</sequence>
<comment type="caution">
    <text evidence="20">The sequence shown here is derived from an EMBL/GenBank/DDBJ whole genome shotgun (WGS) entry which is preliminary data.</text>
</comment>
<comment type="subcellular location">
    <subcellularLocation>
        <location evidence="1">Plastid</location>
        <location evidence="1">Chloroplast membrane</location>
        <topology evidence="1">Multi-pass membrane protein</topology>
    </subcellularLocation>
</comment>
<evidence type="ECO:0000259" key="19">
    <source>
        <dbReference type="PROSITE" id="PS50865"/>
    </source>
</evidence>
<proteinExistence type="inferred from homology"/>
<evidence type="ECO:0000256" key="1">
    <source>
        <dbReference type="ARBA" id="ARBA00004508"/>
    </source>
</evidence>
<evidence type="ECO:0000256" key="16">
    <source>
        <dbReference type="ARBA" id="ARBA00048889"/>
    </source>
</evidence>
<comment type="pathway">
    <text evidence="14">Cofactor biosynthesis; tocopherol biosynthesis.</text>
</comment>
<dbReference type="Pfam" id="PF01753">
    <property type="entry name" value="zf-MYND"/>
    <property type="match status" value="1"/>
</dbReference>
<evidence type="ECO:0000256" key="4">
    <source>
        <dbReference type="ARBA" id="ARBA00022640"/>
    </source>
</evidence>
<keyword evidence="9" id="KW-0418">Kinase</keyword>
<keyword evidence="5" id="KW-0808">Transferase</keyword>